<accession>A0A7S4EK46</accession>
<dbReference type="Pfam" id="PF05542">
    <property type="entry name" value="DUF760"/>
    <property type="match status" value="1"/>
</dbReference>
<feature type="region of interest" description="Disordered" evidence="3">
    <location>
        <begin position="132"/>
        <end position="151"/>
    </location>
</feature>
<evidence type="ECO:0000259" key="4">
    <source>
        <dbReference type="PROSITE" id="PS50222"/>
    </source>
</evidence>
<feature type="region of interest" description="Disordered" evidence="3">
    <location>
        <begin position="264"/>
        <end position="287"/>
    </location>
</feature>
<name>A0A7S4EK46_9STRA</name>
<dbReference type="PROSITE" id="PS50222">
    <property type="entry name" value="EF_HAND_2"/>
    <property type="match status" value="2"/>
</dbReference>
<dbReference type="PANTHER" id="PTHR33598:SF4">
    <property type="entry name" value="OS02G0833400 PROTEIN"/>
    <property type="match status" value="1"/>
</dbReference>
<dbReference type="SMART" id="SM00054">
    <property type="entry name" value="EFh"/>
    <property type="match status" value="2"/>
</dbReference>
<dbReference type="InterPro" id="IPR011992">
    <property type="entry name" value="EF-hand-dom_pair"/>
</dbReference>
<evidence type="ECO:0000256" key="1">
    <source>
        <dbReference type="ARBA" id="ARBA00022837"/>
    </source>
</evidence>
<dbReference type="Gene3D" id="1.10.238.10">
    <property type="entry name" value="EF-hand"/>
    <property type="match status" value="1"/>
</dbReference>
<gene>
    <name evidence="5" type="ORF">PAUS00366_LOCUS11035</name>
</gene>
<organism evidence="5">
    <name type="scientific">Pseudo-nitzschia australis</name>
    <dbReference type="NCBI Taxonomy" id="44445"/>
    <lineage>
        <taxon>Eukaryota</taxon>
        <taxon>Sar</taxon>
        <taxon>Stramenopiles</taxon>
        <taxon>Ochrophyta</taxon>
        <taxon>Bacillariophyta</taxon>
        <taxon>Bacillariophyceae</taxon>
        <taxon>Bacillariophycidae</taxon>
        <taxon>Bacillariales</taxon>
        <taxon>Bacillariaceae</taxon>
        <taxon>Pseudo-nitzschia</taxon>
    </lineage>
</organism>
<evidence type="ECO:0000313" key="5">
    <source>
        <dbReference type="EMBL" id="CAE0718281.1"/>
    </source>
</evidence>
<dbReference type="PANTHER" id="PTHR33598">
    <property type="entry name" value="OS02G0833400 PROTEIN"/>
    <property type="match status" value="1"/>
</dbReference>
<feature type="coiled-coil region" evidence="2">
    <location>
        <begin position="165"/>
        <end position="192"/>
    </location>
</feature>
<feature type="compositionally biased region" description="Basic and acidic residues" evidence="3">
    <location>
        <begin position="272"/>
        <end position="287"/>
    </location>
</feature>
<dbReference type="AlphaFoldDB" id="A0A7S4EK46"/>
<dbReference type="EMBL" id="HBIX01015140">
    <property type="protein sequence ID" value="CAE0718281.1"/>
    <property type="molecule type" value="Transcribed_RNA"/>
</dbReference>
<keyword evidence="2" id="KW-0175">Coiled coil</keyword>
<dbReference type="SUPFAM" id="SSF47473">
    <property type="entry name" value="EF-hand"/>
    <property type="match status" value="1"/>
</dbReference>
<sequence length="327" mass="36210">MFRNAEYVLALKQLIGNGSNKLNSNNNNMEDYKEAFDRLDTDNSGYIEISEIQELFREAYGGKEEDVPKFEITAFLEFFDTNEDGRISWEEFERGLTSSSSSANSARFKAAKKSKKDEFADKLMASMEEANEGALDDDDDDNDDGISESISGTIEIEMDDGKIVEVDAKEYMENLKEEAQKLKLALRMEKEGGAMPDDNSNSNNSQDPMAGLNIPNNNGGGEAMVDIASYVASRQGDVKSLTEGIKPEIVDTMKKLVDFVLEGGDSGRNGKSKSDDGAATKLSDQEKAEMEMEIPGSALQQLALWQLVLGYRLREEEAKGDYINLLK</sequence>
<evidence type="ECO:0000256" key="3">
    <source>
        <dbReference type="SAM" id="MobiDB-lite"/>
    </source>
</evidence>
<protein>
    <recommendedName>
        <fullName evidence="4">EF-hand domain-containing protein</fullName>
    </recommendedName>
</protein>
<dbReference type="InterPro" id="IPR018247">
    <property type="entry name" value="EF_Hand_1_Ca_BS"/>
</dbReference>
<dbReference type="Pfam" id="PF13499">
    <property type="entry name" value="EF-hand_7"/>
    <property type="match status" value="1"/>
</dbReference>
<dbReference type="InterPro" id="IPR008479">
    <property type="entry name" value="DUF760"/>
</dbReference>
<dbReference type="InterPro" id="IPR002048">
    <property type="entry name" value="EF_hand_dom"/>
</dbReference>
<proteinExistence type="predicted"/>
<keyword evidence="1" id="KW-0106">Calcium</keyword>
<feature type="domain" description="EF-hand" evidence="4">
    <location>
        <begin position="67"/>
        <end position="102"/>
    </location>
</feature>
<feature type="domain" description="EF-hand" evidence="4">
    <location>
        <begin position="27"/>
        <end position="62"/>
    </location>
</feature>
<dbReference type="CDD" id="cd00051">
    <property type="entry name" value="EFh"/>
    <property type="match status" value="1"/>
</dbReference>
<feature type="region of interest" description="Disordered" evidence="3">
    <location>
        <begin position="192"/>
        <end position="211"/>
    </location>
</feature>
<reference evidence="5" key="1">
    <citation type="submission" date="2021-01" db="EMBL/GenBank/DDBJ databases">
        <authorList>
            <person name="Corre E."/>
            <person name="Pelletier E."/>
            <person name="Niang G."/>
            <person name="Scheremetjew M."/>
            <person name="Finn R."/>
            <person name="Kale V."/>
            <person name="Holt S."/>
            <person name="Cochrane G."/>
            <person name="Meng A."/>
            <person name="Brown T."/>
            <person name="Cohen L."/>
        </authorList>
    </citation>
    <scope>NUCLEOTIDE SEQUENCE</scope>
    <source>
        <strain evidence="5">10249 10 AB</strain>
    </source>
</reference>
<dbReference type="GO" id="GO:0005509">
    <property type="term" value="F:calcium ion binding"/>
    <property type="evidence" value="ECO:0007669"/>
    <property type="project" value="InterPro"/>
</dbReference>
<dbReference type="PROSITE" id="PS00018">
    <property type="entry name" value="EF_HAND_1"/>
    <property type="match status" value="2"/>
</dbReference>
<feature type="compositionally biased region" description="Acidic residues" evidence="3">
    <location>
        <begin position="132"/>
        <end position="146"/>
    </location>
</feature>
<evidence type="ECO:0000256" key="2">
    <source>
        <dbReference type="SAM" id="Coils"/>
    </source>
</evidence>